<evidence type="ECO:0000259" key="9">
    <source>
        <dbReference type="PROSITE" id="PS50011"/>
    </source>
</evidence>
<reference evidence="10 11" key="1">
    <citation type="submission" date="2020-02" db="EMBL/GenBank/DDBJ databases">
        <title>Acidophilic actinobacteria isolated from forest soil.</title>
        <authorList>
            <person name="Golinska P."/>
        </authorList>
    </citation>
    <scope>NUCLEOTIDE SEQUENCE [LARGE SCALE GENOMIC DNA]</scope>
    <source>
        <strain evidence="10 11">NL8</strain>
    </source>
</reference>
<evidence type="ECO:0000313" key="11">
    <source>
        <dbReference type="Proteomes" id="UP000730482"/>
    </source>
</evidence>
<feature type="domain" description="Protein kinase" evidence="9">
    <location>
        <begin position="194"/>
        <end position="462"/>
    </location>
</feature>
<sequence>MTPTPTDVPTISLTMVKGLGGQSRHVFAERSTCVLGRADDCAPRLPDDEHHRTVSRHHCLLDINPPEARIRDFGSLNGTYVNGEKIGQREKHQSPDEAAAVSYPERDLLDGDEIRLGETVFRVGIHVPATLTPFADVPAQCSNCGRDVAGEIGARTGEYVCAVCQNDPGAVLRLLLRLAGSAQPTPELAPIAGYTLVRELGRGGMGAVYLARHEATGQVVGLKVMLPKAAANTVARDRFLREAKLTSTLRHPNIAALHDAGYAGGTFYFTLEYCEGGSLDRLVERRGGKLPANEAVRLAVQVLQGLEHAHDAGIVHRDLSPSNILLTGQGAALTAKVCDFGLAKAFDQAGLSGLTRTGATAGKPWYLPRQQVINFRNSSPAVDVWALAATLYRCLTGEFPRDFSRARDPWQAVLQMTPTPIREHEPSLPPGLAEVIDEALRETPAIGFQTAAEFRAALSPWA</sequence>
<keyword evidence="5" id="KW-0547">Nucleotide-binding</keyword>
<dbReference type="PROSITE" id="PS50011">
    <property type="entry name" value="PROTEIN_KINASE_DOM"/>
    <property type="match status" value="1"/>
</dbReference>
<dbReference type="Proteomes" id="UP000730482">
    <property type="component" value="Unassembled WGS sequence"/>
</dbReference>
<keyword evidence="6 10" id="KW-0418">Kinase</keyword>
<dbReference type="EMBL" id="JAAFYZ010000108">
    <property type="protein sequence ID" value="MBS2550592.1"/>
    <property type="molecule type" value="Genomic_DNA"/>
</dbReference>
<proteinExistence type="predicted"/>
<accession>A0ABS5KX30</accession>
<dbReference type="RefSeq" id="WP_212013710.1">
    <property type="nucleotide sequence ID" value="NZ_JAAFYZ010000108.1"/>
</dbReference>
<feature type="domain" description="FHA" evidence="8">
    <location>
        <begin position="33"/>
        <end position="86"/>
    </location>
</feature>
<evidence type="ECO:0000256" key="1">
    <source>
        <dbReference type="ARBA" id="ARBA00012513"/>
    </source>
</evidence>
<dbReference type="InterPro" id="IPR000719">
    <property type="entry name" value="Prot_kinase_dom"/>
</dbReference>
<dbReference type="Pfam" id="PF00069">
    <property type="entry name" value="Pkinase"/>
    <property type="match status" value="1"/>
</dbReference>
<evidence type="ECO:0000256" key="5">
    <source>
        <dbReference type="ARBA" id="ARBA00022741"/>
    </source>
</evidence>
<dbReference type="EC" id="2.7.11.1" evidence="1"/>
<evidence type="ECO:0000259" key="8">
    <source>
        <dbReference type="PROSITE" id="PS50006"/>
    </source>
</evidence>
<comment type="caution">
    <text evidence="10">The sequence shown here is derived from an EMBL/GenBank/DDBJ whole genome shotgun (WGS) entry which is preliminary data.</text>
</comment>
<evidence type="ECO:0000256" key="4">
    <source>
        <dbReference type="ARBA" id="ARBA00022679"/>
    </source>
</evidence>
<evidence type="ECO:0000256" key="2">
    <source>
        <dbReference type="ARBA" id="ARBA00022527"/>
    </source>
</evidence>
<dbReference type="SUPFAM" id="SSF56112">
    <property type="entry name" value="Protein kinase-like (PK-like)"/>
    <property type="match status" value="1"/>
</dbReference>
<dbReference type="InterPro" id="IPR000253">
    <property type="entry name" value="FHA_dom"/>
</dbReference>
<dbReference type="Gene3D" id="2.60.200.20">
    <property type="match status" value="1"/>
</dbReference>
<dbReference type="Gene3D" id="3.30.200.20">
    <property type="entry name" value="Phosphorylase Kinase, domain 1"/>
    <property type="match status" value="1"/>
</dbReference>
<dbReference type="SUPFAM" id="SSF49879">
    <property type="entry name" value="SMAD/FHA domain"/>
    <property type="match status" value="1"/>
</dbReference>
<dbReference type="InterPro" id="IPR008266">
    <property type="entry name" value="Tyr_kinase_AS"/>
</dbReference>
<evidence type="ECO:0000256" key="7">
    <source>
        <dbReference type="ARBA" id="ARBA00022840"/>
    </source>
</evidence>
<keyword evidence="2" id="KW-0723">Serine/threonine-protein kinase</keyword>
<dbReference type="CDD" id="cd14014">
    <property type="entry name" value="STKc_PknB_like"/>
    <property type="match status" value="1"/>
</dbReference>
<keyword evidence="11" id="KW-1185">Reference proteome</keyword>
<dbReference type="PANTHER" id="PTHR43289">
    <property type="entry name" value="MITOGEN-ACTIVATED PROTEIN KINASE KINASE KINASE 20-RELATED"/>
    <property type="match status" value="1"/>
</dbReference>
<dbReference type="Gene3D" id="1.10.510.10">
    <property type="entry name" value="Transferase(Phosphotransferase) domain 1"/>
    <property type="match status" value="1"/>
</dbReference>
<organism evidence="10 11">
    <name type="scientific">Catenulispora pinistramenti</name>
    <dbReference type="NCBI Taxonomy" id="2705254"/>
    <lineage>
        <taxon>Bacteria</taxon>
        <taxon>Bacillati</taxon>
        <taxon>Actinomycetota</taxon>
        <taxon>Actinomycetes</taxon>
        <taxon>Catenulisporales</taxon>
        <taxon>Catenulisporaceae</taxon>
        <taxon>Catenulispora</taxon>
    </lineage>
</organism>
<dbReference type="PANTHER" id="PTHR43289:SF6">
    <property type="entry name" value="SERINE_THREONINE-PROTEIN KINASE NEKL-3"/>
    <property type="match status" value="1"/>
</dbReference>
<dbReference type="SMART" id="SM00240">
    <property type="entry name" value="FHA"/>
    <property type="match status" value="1"/>
</dbReference>
<keyword evidence="3" id="KW-0597">Phosphoprotein</keyword>
<dbReference type="InterPro" id="IPR008984">
    <property type="entry name" value="SMAD_FHA_dom_sf"/>
</dbReference>
<dbReference type="InterPro" id="IPR011009">
    <property type="entry name" value="Kinase-like_dom_sf"/>
</dbReference>
<name>A0ABS5KX30_9ACTN</name>
<keyword evidence="7" id="KW-0067">ATP-binding</keyword>
<gene>
    <name evidence="10" type="ORF">KGQ19_27340</name>
</gene>
<dbReference type="PROSITE" id="PS00109">
    <property type="entry name" value="PROTEIN_KINASE_TYR"/>
    <property type="match status" value="1"/>
</dbReference>
<protein>
    <recommendedName>
        <fullName evidence="1">non-specific serine/threonine protein kinase</fullName>
        <ecNumber evidence="1">2.7.11.1</ecNumber>
    </recommendedName>
</protein>
<dbReference type="Pfam" id="PF00498">
    <property type="entry name" value="FHA"/>
    <property type="match status" value="1"/>
</dbReference>
<dbReference type="PROSITE" id="PS50006">
    <property type="entry name" value="FHA_DOMAIN"/>
    <property type="match status" value="1"/>
</dbReference>
<keyword evidence="4" id="KW-0808">Transferase</keyword>
<evidence type="ECO:0000256" key="6">
    <source>
        <dbReference type="ARBA" id="ARBA00022777"/>
    </source>
</evidence>
<evidence type="ECO:0000256" key="3">
    <source>
        <dbReference type="ARBA" id="ARBA00022553"/>
    </source>
</evidence>
<evidence type="ECO:0000313" key="10">
    <source>
        <dbReference type="EMBL" id="MBS2550592.1"/>
    </source>
</evidence>
<dbReference type="GO" id="GO:0016301">
    <property type="term" value="F:kinase activity"/>
    <property type="evidence" value="ECO:0007669"/>
    <property type="project" value="UniProtKB-KW"/>
</dbReference>